<sequence>MLSMFFTQYLLNSTESLAQFSHRTRPGLHYSVQQPQEQQQIRVHALNSDQSVQTNVVHPSASSSVASADNFYGTVSTISSVAGLLRQNSMNSRIENQMNNPGSPYAGTPVQIPSAGSSTALPQAQPNPPSPFSCPTPSSSNNPPQSSHNVLTPSTAANHFSGGGSMVSVDSEGNNMKNMNGLALKNQNVVTSGKCLVGNGIVDSSSSTMGGEMRSLGHGNGLSSTTTGIKAAMGNNSGTLLGRTGMPLLHHDAVINHRQQEFTNQLMGLEL</sequence>
<proteinExistence type="predicted"/>
<dbReference type="Proteomes" id="UP000467840">
    <property type="component" value="Chromosome 13"/>
</dbReference>
<comment type="caution">
    <text evidence="2">The sequence shown here is derived from an EMBL/GenBank/DDBJ whole genome shotgun (WGS) entry which is preliminary data.</text>
</comment>
<name>A0A6A6KTV9_HEVBR</name>
<dbReference type="EMBL" id="JAAGAX010000014">
    <property type="protein sequence ID" value="KAF2292077.1"/>
    <property type="molecule type" value="Genomic_DNA"/>
</dbReference>
<evidence type="ECO:0000256" key="1">
    <source>
        <dbReference type="SAM" id="MobiDB-lite"/>
    </source>
</evidence>
<feature type="region of interest" description="Disordered" evidence="1">
    <location>
        <begin position="94"/>
        <end position="172"/>
    </location>
</feature>
<feature type="compositionally biased region" description="Pro residues" evidence="1">
    <location>
        <begin position="125"/>
        <end position="134"/>
    </location>
</feature>
<protein>
    <submittedName>
        <fullName evidence="2">Uncharacterized protein</fullName>
    </submittedName>
</protein>
<organism evidence="2 3">
    <name type="scientific">Hevea brasiliensis</name>
    <name type="common">Para rubber tree</name>
    <name type="synonym">Siphonia brasiliensis</name>
    <dbReference type="NCBI Taxonomy" id="3981"/>
    <lineage>
        <taxon>Eukaryota</taxon>
        <taxon>Viridiplantae</taxon>
        <taxon>Streptophyta</taxon>
        <taxon>Embryophyta</taxon>
        <taxon>Tracheophyta</taxon>
        <taxon>Spermatophyta</taxon>
        <taxon>Magnoliopsida</taxon>
        <taxon>eudicotyledons</taxon>
        <taxon>Gunneridae</taxon>
        <taxon>Pentapetalae</taxon>
        <taxon>rosids</taxon>
        <taxon>fabids</taxon>
        <taxon>Malpighiales</taxon>
        <taxon>Euphorbiaceae</taxon>
        <taxon>Crotonoideae</taxon>
        <taxon>Micrandreae</taxon>
        <taxon>Hevea</taxon>
    </lineage>
</organism>
<reference evidence="2 3" key="1">
    <citation type="journal article" date="2020" name="Mol. Plant">
        <title>The Chromosome-Based Rubber Tree Genome Provides New Insights into Spurge Genome Evolution and Rubber Biosynthesis.</title>
        <authorList>
            <person name="Liu J."/>
            <person name="Shi C."/>
            <person name="Shi C.C."/>
            <person name="Li W."/>
            <person name="Zhang Q.J."/>
            <person name="Zhang Y."/>
            <person name="Li K."/>
            <person name="Lu H.F."/>
            <person name="Shi C."/>
            <person name="Zhu S.T."/>
            <person name="Xiao Z.Y."/>
            <person name="Nan H."/>
            <person name="Yue Y."/>
            <person name="Zhu X.G."/>
            <person name="Wu Y."/>
            <person name="Hong X.N."/>
            <person name="Fan G.Y."/>
            <person name="Tong Y."/>
            <person name="Zhang D."/>
            <person name="Mao C.L."/>
            <person name="Liu Y.L."/>
            <person name="Hao S.J."/>
            <person name="Liu W.Q."/>
            <person name="Lv M.Q."/>
            <person name="Zhang H.B."/>
            <person name="Liu Y."/>
            <person name="Hu-Tang G.R."/>
            <person name="Wang J.P."/>
            <person name="Wang J.H."/>
            <person name="Sun Y.H."/>
            <person name="Ni S.B."/>
            <person name="Chen W.B."/>
            <person name="Zhang X.C."/>
            <person name="Jiao Y.N."/>
            <person name="Eichler E.E."/>
            <person name="Li G.H."/>
            <person name="Liu X."/>
            <person name="Gao L.Z."/>
        </authorList>
    </citation>
    <scope>NUCLEOTIDE SEQUENCE [LARGE SCALE GENOMIC DNA]</scope>
    <source>
        <strain evidence="3">cv. GT1</strain>
        <tissue evidence="2">Leaf</tissue>
    </source>
</reference>
<gene>
    <name evidence="2" type="ORF">GH714_007510</name>
</gene>
<dbReference type="AlphaFoldDB" id="A0A6A6KTV9"/>
<feature type="compositionally biased region" description="Polar residues" evidence="1">
    <location>
        <begin position="114"/>
        <end position="124"/>
    </location>
</feature>
<keyword evidence="3" id="KW-1185">Reference proteome</keyword>
<evidence type="ECO:0000313" key="2">
    <source>
        <dbReference type="EMBL" id="KAF2292077.1"/>
    </source>
</evidence>
<evidence type="ECO:0000313" key="3">
    <source>
        <dbReference type="Proteomes" id="UP000467840"/>
    </source>
</evidence>
<feature type="compositionally biased region" description="Low complexity" evidence="1">
    <location>
        <begin position="135"/>
        <end position="149"/>
    </location>
</feature>
<accession>A0A6A6KTV9</accession>